<evidence type="ECO:0000259" key="2">
    <source>
        <dbReference type="Pfam" id="PF10390"/>
    </source>
</evidence>
<dbReference type="Proteomes" id="UP000027222">
    <property type="component" value="Unassembled WGS sequence"/>
</dbReference>
<feature type="compositionally biased region" description="Basic and acidic residues" evidence="1">
    <location>
        <begin position="414"/>
        <end position="434"/>
    </location>
</feature>
<dbReference type="GO" id="GO:0008023">
    <property type="term" value="C:transcription elongation factor complex"/>
    <property type="evidence" value="ECO:0007669"/>
    <property type="project" value="InterPro"/>
</dbReference>
<evidence type="ECO:0000256" key="1">
    <source>
        <dbReference type="SAM" id="MobiDB-lite"/>
    </source>
</evidence>
<feature type="compositionally biased region" description="Polar residues" evidence="1">
    <location>
        <begin position="524"/>
        <end position="570"/>
    </location>
</feature>
<dbReference type="GO" id="GO:0006368">
    <property type="term" value="P:transcription elongation by RNA polymerase II"/>
    <property type="evidence" value="ECO:0007669"/>
    <property type="project" value="InterPro"/>
</dbReference>
<organism evidence="3 4">
    <name type="scientific">Galerina marginata (strain CBS 339.88)</name>
    <dbReference type="NCBI Taxonomy" id="685588"/>
    <lineage>
        <taxon>Eukaryota</taxon>
        <taxon>Fungi</taxon>
        <taxon>Dikarya</taxon>
        <taxon>Basidiomycota</taxon>
        <taxon>Agaricomycotina</taxon>
        <taxon>Agaricomycetes</taxon>
        <taxon>Agaricomycetidae</taxon>
        <taxon>Agaricales</taxon>
        <taxon>Agaricineae</taxon>
        <taxon>Strophariaceae</taxon>
        <taxon>Galerina</taxon>
    </lineage>
</organism>
<feature type="compositionally biased region" description="Polar residues" evidence="1">
    <location>
        <begin position="584"/>
        <end position="593"/>
    </location>
</feature>
<dbReference type="SUPFAM" id="SSF46785">
    <property type="entry name" value="Winged helix' DNA-binding domain"/>
    <property type="match status" value="1"/>
</dbReference>
<feature type="compositionally biased region" description="Basic and acidic residues" evidence="1">
    <location>
        <begin position="260"/>
        <end position="271"/>
    </location>
</feature>
<keyword evidence="4" id="KW-1185">Reference proteome</keyword>
<feature type="domain" description="RNA polymerase II elongation factor ELL N-terminal" evidence="2">
    <location>
        <begin position="48"/>
        <end position="211"/>
    </location>
</feature>
<reference evidence="4" key="1">
    <citation type="journal article" date="2014" name="Proc. Natl. Acad. Sci. U.S.A.">
        <title>Extensive sampling of basidiomycete genomes demonstrates inadequacy of the white-rot/brown-rot paradigm for wood decay fungi.</title>
        <authorList>
            <person name="Riley R."/>
            <person name="Salamov A.A."/>
            <person name="Brown D.W."/>
            <person name="Nagy L.G."/>
            <person name="Floudas D."/>
            <person name="Held B.W."/>
            <person name="Levasseur A."/>
            <person name="Lombard V."/>
            <person name="Morin E."/>
            <person name="Otillar R."/>
            <person name="Lindquist E.A."/>
            <person name="Sun H."/>
            <person name="LaButti K.M."/>
            <person name="Schmutz J."/>
            <person name="Jabbour D."/>
            <person name="Luo H."/>
            <person name="Baker S.E."/>
            <person name="Pisabarro A.G."/>
            <person name="Walton J.D."/>
            <person name="Blanchette R.A."/>
            <person name="Henrissat B."/>
            <person name="Martin F."/>
            <person name="Cullen D."/>
            <person name="Hibbett D.S."/>
            <person name="Grigoriev I.V."/>
        </authorList>
    </citation>
    <scope>NUCLEOTIDE SEQUENCE [LARGE SCALE GENOMIC DNA]</scope>
    <source>
        <strain evidence="4">CBS 339.88</strain>
    </source>
</reference>
<evidence type="ECO:0000313" key="3">
    <source>
        <dbReference type="EMBL" id="KDR75949.1"/>
    </source>
</evidence>
<dbReference type="HOGENOM" id="CLU_012434_0_0_1"/>
<feature type="compositionally biased region" description="Basic and acidic residues" evidence="1">
    <location>
        <begin position="307"/>
        <end position="322"/>
    </location>
</feature>
<feature type="compositionally biased region" description="Basic and acidic residues" evidence="1">
    <location>
        <begin position="43"/>
        <end position="54"/>
    </location>
</feature>
<protein>
    <recommendedName>
        <fullName evidence="2">RNA polymerase II elongation factor ELL N-terminal domain-containing protein</fullName>
    </recommendedName>
</protein>
<sequence length="678" mass="75952">MQHSQETAIHEIFLRASSATKKSAPLKLHAHVIGKFSVERELSEGQRERVRESTQDAANQRNSRTTLFIEPLPTDNPRKRKEPQMFRKPLRPADKLKAAQVMPTMTPASKNSAIPSQAQRDAFRKRLLHYLALGDKTEEQVHKHLGGPDRTTSPRREIQDLLVQLAEPVATSSTDKSPKFYRLKLSAWTEVRPYEWPALSEPEQATMARSVRTALHKLGISNDDPLWRHAVHGAASSNPQSVPSIDHAKTHTSPSGPMDETFRARKQEIAKRGVTSNRETKERKTKPKTGEIMMKDESLRAVPRTVSQEDKPNRAFESRRIPETSFNDVGLGRREPPRVSTVTKPQISNDRSHSSSNTNNKAPHIRHLDKDVASPARRVKTLPIQDEKNIASTSSLQKVKKNRPENEVVVTDLEGERRRVRDPKGTVDEGREEFAPFVSKRKATDHGKAGSRDMTPPAKRRKSEHLPVTSSKEGRTRDDRVKDILSSRKSYPDPNLPEKPQPSASSSLRPKKKHESPPPLIRHTISNTNERMPESSSRSHGSGIVGSQTSKSNASAAPSRTRQQPQTGGSLPNPAGNEQGAFHSRNNNPTRTLPTDHAALRARYNTSYLEYLAKFQRLVVQRGKIDHLLKNNDIASTMTDSEGDCEILDAEELAQLAADHRKLQGELETIQQMFGRGS</sequence>
<dbReference type="EMBL" id="KL142380">
    <property type="protein sequence ID" value="KDR75949.1"/>
    <property type="molecule type" value="Genomic_DNA"/>
</dbReference>
<proteinExistence type="predicted"/>
<feature type="region of interest" description="Disordered" evidence="1">
    <location>
        <begin position="43"/>
        <end position="84"/>
    </location>
</feature>
<dbReference type="Pfam" id="PF10390">
    <property type="entry name" value="ELL"/>
    <property type="match status" value="1"/>
</dbReference>
<feature type="compositionally biased region" description="Basic and acidic residues" evidence="1">
    <location>
        <begin position="472"/>
        <end position="486"/>
    </location>
</feature>
<dbReference type="OrthoDB" id="2587563at2759"/>
<name>A0A067T7U4_GALM3</name>
<feature type="region of interest" description="Disordered" evidence="1">
    <location>
        <begin position="234"/>
        <end position="594"/>
    </location>
</feature>
<dbReference type="Gene3D" id="1.10.10.2670">
    <property type="entry name" value="E3 ubiquitin-protein ligase"/>
    <property type="match status" value="1"/>
</dbReference>
<feature type="compositionally biased region" description="Polar residues" evidence="1">
    <location>
        <begin position="340"/>
        <end position="361"/>
    </location>
</feature>
<dbReference type="InterPro" id="IPR042065">
    <property type="entry name" value="E3_ELL-like"/>
</dbReference>
<accession>A0A067T7U4</accession>
<evidence type="ECO:0000313" key="4">
    <source>
        <dbReference type="Proteomes" id="UP000027222"/>
    </source>
</evidence>
<feature type="compositionally biased region" description="Basic and acidic residues" evidence="1">
    <location>
        <begin position="442"/>
        <end position="451"/>
    </location>
</feature>
<dbReference type="InterPro" id="IPR019464">
    <property type="entry name" value="ELL_N"/>
</dbReference>
<feature type="compositionally biased region" description="Polar residues" evidence="1">
    <location>
        <begin position="55"/>
        <end position="66"/>
    </location>
</feature>
<dbReference type="AlphaFoldDB" id="A0A067T7U4"/>
<dbReference type="InterPro" id="IPR036390">
    <property type="entry name" value="WH_DNA-bd_sf"/>
</dbReference>
<dbReference type="STRING" id="685588.A0A067T7U4"/>
<gene>
    <name evidence="3" type="ORF">GALMADRAFT_517944</name>
</gene>